<dbReference type="Gene3D" id="1.10.8.500">
    <property type="entry name" value="HAMP domain in histidine kinase"/>
    <property type="match status" value="1"/>
</dbReference>
<evidence type="ECO:0000259" key="16">
    <source>
        <dbReference type="PROSITE" id="PS50885"/>
    </source>
</evidence>
<dbReference type="InterPro" id="IPR050398">
    <property type="entry name" value="HssS/ArlS-like"/>
</dbReference>
<dbReference type="InterPro" id="IPR036097">
    <property type="entry name" value="HisK_dim/P_sf"/>
</dbReference>
<dbReference type="InterPro" id="IPR003660">
    <property type="entry name" value="HAMP_dom"/>
</dbReference>
<evidence type="ECO:0000256" key="1">
    <source>
        <dbReference type="ARBA" id="ARBA00000085"/>
    </source>
</evidence>
<evidence type="ECO:0000256" key="10">
    <source>
        <dbReference type="ARBA" id="ARBA00022840"/>
    </source>
</evidence>
<reference evidence="17 18" key="1">
    <citation type="submission" date="2020-10" db="EMBL/GenBank/DDBJ databases">
        <title>Bacillus sp. HD4P25, an endophyte from a halophyte.</title>
        <authorList>
            <person name="Sun J.-Q."/>
        </authorList>
    </citation>
    <scope>NUCLEOTIDE SEQUENCE [LARGE SCALE GENOMIC DNA]</scope>
    <source>
        <strain evidence="17 18">YIM 93174</strain>
    </source>
</reference>
<dbReference type="SMART" id="SM00387">
    <property type="entry name" value="HATPase_c"/>
    <property type="match status" value="1"/>
</dbReference>
<keyword evidence="9" id="KW-0418">Kinase</keyword>
<comment type="catalytic activity">
    <reaction evidence="1">
        <text>ATP + protein L-histidine = ADP + protein N-phospho-L-histidine.</text>
        <dbReference type="EC" id="2.7.13.3"/>
    </reaction>
</comment>
<dbReference type="InterPro" id="IPR004358">
    <property type="entry name" value="Sig_transdc_His_kin-like_C"/>
</dbReference>
<feature type="domain" description="Histidine kinase" evidence="15">
    <location>
        <begin position="250"/>
        <end position="460"/>
    </location>
</feature>
<comment type="subcellular location">
    <subcellularLocation>
        <location evidence="2">Cell membrane</location>
        <topology evidence="2">Multi-pass membrane protein</topology>
    </subcellularLocation>
</comment>
<proteinExistence type="predicted"/>
<protein>
    <recommendedName>
        <fullName evidence="3">histidine kinase</fullName>
        <ecNumber evidence="3">2.7.13.3</ecNumber>
    </recommendedName>
</protein>
<feature type="transmembrane region" description="Helical" evidence="14">
    <location>
        <begin position="166"/>
        <end position="189"/>
    </location>
</feature>
<dbReference type="SUPFAM" id="SSF47384">
    <property type="entry name" value="Homodimeric domain of signal transducing histidine kinase"/>
    <property type="match status" value="1"/>
</dbReference>
<dbReference type="CDD" id="cd06225">
    <property type="entry name" value="HAMP"/>
    <property type="match status" value="1"/>
</dbReference>
<dbReference type="SUPFAM" id="SSF158472">
    <property type="entry name" value="HAMP domain-like"/>
    <property type="match status" value="1"/>
</dbReference>
<dbReference type="PRINTS" id="PR00344">
    <property type="entry name" value="BCTRLSENSOR"/>
</dbReference>
<dbReference type="InterPro" id="IPR005467">
    <property type="entry name" value="His_kinase_dom"/>
</dbReference>
<keyword evidence="7 14" id="KW-0812">Transmembrane</keyword>
<dbReference type="InterPro" id="IPR003661">
    <property type="entry name" value="HisK_dim/P_dom"/>
</dbReference>
<comment type="caution">
    <text evidence="17">The sequence shown here is derived from an EMBL/GenBank/DDBJ whole genome shotgun (WGS) entry which is preliminary data.</text>
</comment>
<dbReference type="PROSITE" id="PS50109">
    <property type="entry name" value="HIS_KIN"/>
    <property type="match status" value="1"/>
</dbReference>
<dbReference type="SMART" id="SM00304">
    <property type="entry name" value="HAMP"/>
    <property type="match status" value="1"/>
</dbReference>
<dbReference type="Pfam" id="PF00512">
    <property type="entry name" value="HisKA"/>
    <property type="match status" value="1"/>
</dbReference>
<dbReference type="Pfam" id="PF02518">
    <property type="entry name" value="HATPase_c"/>
    <property type="match status" value="1"/>
</dbReference>
<keyword evidence="13 14" id="KW-0472">Membrane</keyword>
<evidence type="ECO:0000256" key="6">
    <source>
        <dbReference type="ARBA" id="ARBA00022679"/>
    </source>
</evidence>
<gene>
    <name evidence="17" type="ORF">IMZ08_16230</name>
</gene>
<keyword evidence="4" id="KW-1003">Cell membrane</keyword>
<dbReference type="Gene3D" id="3.30.450.20">
    <property type="entry name" value="PAS domain"/>
    <property type="match status" value="1"/>
</dbReference>
<keyword evidence="6" id="KW-0808">Transferase</keyword>
<keyword evidence="18" id="KW-1185">Reference proteome</keyword>
<dbReference type="EC" id="2.7.13.3" evidence="3"/>
<evidence type="ECO:0000256" key="9">
    <source>
        <dbReference type="ARBA" id="ARBA00022777"/>
    </source>
</evidence>
<organism evidence="17 18">
    <name type="scientific">Litchfieldia luteola</name>
    <dbReference type="NCBI Taxonomy" id="682179"/>
    <lineage>
        <taxon>Bacteria</taxon>
        <taxon>Bacillati</taxon>
        <taxon>Bacillota</taxon>
        <taxon>Bacilli</taxon>
        <taxon>Bacillales</taxon>
        <taxon>Bacillaceae</taxon>
        <taxon>Litchfieldia</taxon>
    </lineage>
</organism>
<feature type="domain" description="HAMP" evidence="16">
    <location>
        <begin position="190"/>
        <end position="242"/>
    </location>
</feature>
<dbReference type="SUPFAM" id="SSF55874">
    <property type="entry name" value="ATPase domain of HSP90 chaperone/DNA topoisomerase II/histidine kinase"/>
    <property type="match status" value="1"/>
</dbReference>
<accession>A0ABR9QMG9</accession>
<dbReference type="InterPro" id="IPR036890">
    <property type="entry name" value="HATPase_C_sf"/>
</dbReference>
<name>A0ABR9QMG9_9BACI</name>
<dbReference type="PANTHER" id="PTHR45528">
    <property type="entry name" value="SENSOR HISTIDINE KINASE CPXA"/>
    <property type="match status" value="1"/>
</dbReference>
<keyword evidence="11 14" id="KW-1133">Transmembrane helix</keyword>
<feature type="transmembrane region" description="Helical" evidence="14">
    <location>
        <begin position="12"/>
        <end position="36"/>
    </location>
</feature>
<evidence type="ECO:0000256" key="3">
    <source>
        <dbReference type="ARBA" id="ARBA00012438"/>
    </source>
</evidence>
<evidence type="ECO:0000256" key="4">
    <source>
        <dbReference type="ARBA" id="ARBA00022475"/>
    </source>
</evidence>
<evidence type="ECO:0000313" key="18">
    <source>
        <dbReference type="Proteomes" id="UP001516662"/>
    </source>
</evidence>
<dbReference type="Pfam" id="PF00672">
    <property type="entry name" value="HAMP"/>
    <property type="match status" value="1"/>
</dbReference>
<dbReference type="PANTHER" id="PTHR45528:SF1">
    <property type="entry name" value="SENSOR HISTIDINE KINASE CPXA"/>
    <property type="match status" value="1"/>
</dbReference>
<evidence type="ECO:0000256" key="12">
    <source>
        <dbReference type="ARBA" id="ARBA00023012"/>
    </source>
</evidence>
<dbReference type="PROSITE" id="PS50885">
    <property type="entry name" value="HAMP"/>
    <property type="match status" value="1"/>
</dbReference>
<dbReference type="Proteomes" id="UP001516662">
    <property type="component" value="Unassembled WGS sequence"/>
</dbReference>
<keyword evidence="8" id="KW-0547">Nucleotide-binding</keyword>
<evidence type="ECO:0000313" key="17">
    <source>
        <dbReference type="EMBL" id="MBE4909601.1"/>
    </source>
</evidence>
<evidence type="ECO:0000256" key="2">
    <source>
        <dbReference type="ARBA" id="ARBA00004651"/>
    </source>
</evidence>
<dbReference type="CDD" id="cd00082">
    <property type="entry name" value="HisKA"/>
    <property type="match status" value="1"/>
</dbReference>
<dbReference type="Gene3D" id="1.10.287.130">
    <property type="match status" value="1"/>
</dbReference>
<evidence type="ECO:0000256" key="5">
    <source>
        <dbReference type="ARBA" id="ARBA00022553"/>
    </source>
</evidence>
<evidence type="ECO:0000256" key="11">
    <source>
        <dbReference type="ARBA" id="ARBA00022989"/>
    </source>
</evidence>
<evidence type="ECO:0000256" key="8">
    <source>
        <dbReference type="ARBA" id="ARBA00022741"/>
    </source>
</evidence>
<dbReference type="InterPro" id="IPR003594">
    <property type="entry name" value="HATPase_dom"/>
</dbReference>
<evidence type="ECO:0000259" key="15">
    <source>
        <dbReference type="PROSITE" id="PS50109"/>
    </source>
</evidence>
<dbReference type="SMART" id="SM00388">
    <property type="entry name" value="HisKA"/>
    <property type="match status" value="1"/>
</dbReference>
<dbReference type="EMBL" id="JADCLJ010000022">
    <property type="protein sequence ID" value="MBE4909601.1"/>
    <property type="molecule type" value="Genomic_DNA"/>
</dbReference>
<dbReference type="RefSeq" id="WP_193538408.1">
    <property type="nucleotide sequence ID" value="NZ_JADCLJ010000022.1"/>
</dbReference>
<keyword evidence="12" id="KW-0902">Two-component regulatory system</keyword>
<evidence type="ECO:0000256" key="13">
    <source>
        <dbReference type="ARBA" id="ARBA00023136"/>
    </source>
</evidence>
<evidence type="ECO:0000256" key="7">
    <source>
        <dbReference type="ARBA" id="ARBA00022692"/>
    </source>
</evidence>
<evidence type="ECO:0000256" key="14">
    <source>
        <dbReference type="SAM" id="Phobius"/>
    </source>
</evidence>
<keyword evidence="10" id="KW-0067">ATP-binding</keyword>
<dbReference type="Gene3D" id="3.30.565.10">
    <property type="entry name" value="Histidine kinase-like ATPase, C-terminal domain"/>
    <property type="match status" value="1"/>
</dbReference>
<sequence length="460" mass="52089">MKKGIKRRLVLSYFLMILLTVILFEVILLFSIRYYYYNTIEDHLTNHATIFSSFYKEYLEDNSLEEHAEFIIDEYTTYAPTQIQIINMDGRLLADTMLSSQTQMKPFIDVQTALEGKITQFTGILGDMSNEEVMAVAYPLMANNEQVGVVRFISSLEPVKQVFHTVILYLVLIGMFVLLVITLLSYFLANTVTKPVKKITEAAHEMASGNMSVRAEKVYDDELGKLADTMNFMASELEQLEQVKREFIASISHELRTPLTSIKGWGITLHSMSGDEHMREGLEIMISESERLNGLVNDLLDFSSLSSGKVQFNFEEVHVGDLMKQVYQQMLPRSKRQFITFSFHAENPEVLLKVDKNRIKQVLINVLDNSFKFTSQQGEIKFYSYQSGGNYVIEVKDTGLGIEAEDLVKITNKFYKGKSKAGGSGLGLAICQEIVTQHNGSLTIMSEKGKGTTVKVQLPL</sequence>
<keyword evidence="5" id="KW-0597">Phosphoprotein</keyword>